<gene>
    <name evidence="2" type="ORF">HMPREF0591_2689</name>
</gene>
<evidence type="ECO:0000313" key="2">
    <source>
        <dbReference type="EMBL" id="EFG77297.1"/>
    </source>
</evidence>
<keyword evidence="1" id="KW-0472">Membrane</keyword>
<name>D5P9D1_9MYCO</name>
<evidence type="ECO:0000256" key="1">
    <source>
        <dbReference type="SAM" id="Phobius"/>
    </source>
</evidence>
<accession>D5P9D1</accession>
<evidence type="ECO:0000313" key="3">
    <source>
        <dbReference type="Proteomes" id="UP000003653"/>
    </source>
</evidence>
<reference evidence="2 3" key="1">
    <citation type="submission" date="2010-04" db="EMBL/GenBank/DDBJ databases">
        <authorList>
            <person name="Muzny D."/>
            <person name="Qin X."/>
            <person name="Deng J."/>
            <person name="Jiang H."/>
            <person name="Liu Y."/>
            <person name="Qu J."/>
            <person name="Song X.-Z."/>
            <person name="Zhang L."/>
            <person name="Thornton R."/>
            <person name="Coyle M."/>
            <person name="Francisco L."/>
            <person name="Jackson L."/>
            <person name="Javaid M."/>
            <person name="Korchina V."/>
            <person name="Kovar C."/>
            <person name="Mata R."/>
            <person name="Mathew T."/>
            <person name="Ngo R."/>
            <person name="Nguyen L."/>
            <person name="Nguyen N."/>
            <person name="Okwuonu G."/>
            <person name="Ongeri F."/>
            <person name="Pham C."/>
            <person name="Simmons D."/>
            <person name="Wilczek-Boney K."/>
            <person name="Hale W."/>
            <person name="Jakkamsetti A."/>
            <person name="Pham P."/>
            <person name="Ruth R."/>
            <person name="San Lucas F."/>
            <person name="Warren J."/>
            <person name="Zhang J."/>
            <person name="Zhao Z."/>
            <person name="Zhou C."/>
            <person name="Zhu D."/>
            <person name="Lee S."/>
            <person name="Bess C."/>
            <person name="Blankenburg K."/>
            <person name="Forbes L."/>
            <person name="Fu Q."/>
            <person name="Gubbala S."/>
            <person name="Hirani K."/>
            <person name="Jayaseelan J.C."/>
            <person name="Lara F."/>
            <person name="Munidasa M."/>
            <person name="Palculict T."/>
            <person name="Patil S."/>
            <person name="Pu L.-L."/>
            <person name="Saada N."/>
            <person name="Tang L."/>
            <person name="Weissenberger G."/>
            <person name="Zhu Y."/>
            <person name="Hemphill L."/>
            <person name="Shang Y."/>
            <person name="Youmans B."/>
            <person name="Ayvaz T."/>
            <person name="Ross M."/>
            <person name="Santibanez J."/>
            <person name="Aqrawi P."/>
            <person name="Gross S."/>
            <person name="Joshi V."/>
            <person name="Fowler G."/>
            <person name="Nazareth L."/>
            <person name="Reid J."/>
            <person name="Worley K."/>
            <person name="Petrosino J."/>
            <person name="Highlander S."/>
            <person name="Gibbs R."/>
        </authorList>
    </citation>
    <scope>NUCLEOTIDE SEQUENCE [LARGE SCALE GENOMIC DNA]</scope>
    <source>
        <strain evidence="2 3">ATCC BAA-614</strain>
    </source>
</reference>
<organism evidence="2 3">
    <name type="scientific">Mycobacterium parascrofulaceum ATCC BAA-614</name>
    <dbReference type="NCBI Taxonomy" id="525368"/>
    <lineage>
        <taxon>Bacteria</taxon>
        <taxon>Bacillati</taxon>
        <taxon>Actinomycetota</taxon>
        <taxon>Actinomycetes</taxon>
        <taxon>Mycobacteriales</taxon>
        <taxon>Mycobacteriaceae</taxon>
        <taxon>Mycobacterium</taxon>
        <taxon>Mycobacterium simiae complex</taxon>
    </lineage>
</organism>
<keyword evidence="1" id="KW-1133">Transmembrane helix</keyword>
<protein>
    <submittedName>
        <fullName evidence="2">Uncharacterized protein</fullName>
    </submittedName>
</protein>
<dbReference type="EMBL" id="ADNV01000221">
    <property type="protein sequence ID" value="EFG77297.1"/>
    <property type="molecule type" value="Genomic_DNA"/>
</dbReference>
<dbReference type="Proteomes" id="UP000003653">
    <property type="component" value="Unassembled WGS sequence"/>
</dbReference>
<dbReference type="HOGENOM" id="CLU_212723_0_0_11"/>
<keyword evidence="1" id="KW-0812">Transmembrane</keyword>
<dbReference type="AlphaFoldDB" id="D5P9D1"/>
<comment type="caution">
    <text evidence="2">The sequence shown here is derived from an EMBL/GenBank/DDBJ whole genome shotgun (WGS) entry which is preliminary data.</text>
</comment>
<proteinExistence type="predicted"/>
<keyword evidence="3" id="KW-1185">Reference proteome</keyword>
<dbReference type="eggNOG" id="ENOG5032EAM">
    <property type="taxonomic scope" value="Bacteria"/>
</dbReference>
<sequence length="54" mass="5857">MEVVSAAIVVAIVVGLMLLGIGMVVNQLLRLRRYLNESPPAPPPEPPDLQEPPR</sequence>
<feature type="transmembrane region" description="Helical" evidence="1">
    <location>
        <begin position="6"/>
        <end position="25"/>
    </location>
</feature>